<dbReference type="EMBL" id="JABSTQ010009696">
    <property type="protein sequence ID" value="KAG0426679.1"/>
    <property type="molecule type" value="Genomic_DNA"/>
</dbReference>
<accession>A0AC60PZB4</accession>
<proteinExistence type="predicted"/>
<evidence type="ECO:0000313" key="2">
    <source>
        <dbReference type="Proteomes" id="UP000805193"/>
    </source>
</evidence>
<keyword evidence="2" id="KW-1185">Reference proteome</keyword>
<reference evidence="1 2" key="1">
    <citation type="journal article" date="2020" name="Cell">
        <title>Large-Scale Comparative Analyses of Tick Genomes Elucidate Their Genetic Diversity and Vector Capacities.</title>
        <authorList>
            <consortium name="Tick Genome and Microbiome Consortium (TIGMIC)"/>
            <person name="Jia N."/>
            <person name="Wang J."/>
            <person name="Shi W."/>
            <person name="Du L."/>
            <person name="Sun Y."/>
            <person name="Zhan W."/>
            <person name="Jiang J.F."/>
            <person name="Wang Q."/>
            <person name="Zhang B."/>
            <person name="Ji P."/>
            <person name="Bell-Sakyi L."/>
            <person name="Cui X.M."/>
            <person name="Yuan T.T."/>
            <person name="Jiang B.G."/>
            <person name="Yang W.F."/>
            <person name="Lam T.T."/>
            <person name="Chang Q.C."/>
            <person name="Ding S.J."/>
            <person name="Wang X.J."/>
            <person name="Zhu J.G."/>
            <person name="Ruan X.D."/>
            <person name="Zhao L."/>
            <person name="Wei J.T."/>
            <person name="Ye R.Z."/>
            <person name="Que T.C."/>
            <person name="Du C.H."/>
            <person name="Zhou Y.H."/>
            <person name="Cheng J.X."/>
            <person name="Dai P.F."/>
            <person name="Guo W.B."/>
            <person name="Han X.H."/>
            <person name="Huang E.J."/>
            <person name="Li L.F."/>
            <person name="Wei W."/>
            <person name="Gao Y.C."/>
            <person name="Liu J.Z."/>
            <person name="Shao H.Z."/>
            <person name="Wang X."/>
            <person name="Wang C.C."/>
            <person name="Yang T.C."/>
            <person name="Huo Q.B."/>
            <person name="Li W."/>
            <person name="Chen H.Y."/>
            <person name="Chen S.E."/>
            <person name="Zhou L.G."/>
            <person name="Ni X.B."/>
            <person name="Tian J.H."/>
            <person name="Sheng Y."/>
            <person name="Liu T."/>
            <person name="Pan Y.S."/>
            <person name="Xia L.Y."/>
            <person name="Li J."/>
            <person name="Zhao F."/>
            <person name="Cao W.C."/>
        </authorList>
    </citation>
    <scope>NUCLEOTIDE SEQUENCE [LARGE SCALE GENOMIC DNA]</scope>
    <source>
        <strain evidence="1">Iper-2018</strain>
    </source>
</reference>
<protein>
    <submittedName>
        <fullName evidence="1">Uncharacterized protein</fullName>
    </submittedName>
</protein>
<evidence type="ECO:0000313" key="1">
    <source>
        <dbReference type="EMBL" id="KAG0426679.1"/>
    </source>
</evidence>
<feature type="non-terminal residue" evidence="1">
    <location>
        <position position="1"/>
    </location>
</feature>
<gene>
    <name evidence="1" type="ORF">HPB47_026239</name>
</gene>
<name>A0AC60PZB4_IXOPE</name>
<dbReference type="Proteomes" id="UP000805193">
    <property type="component" value="Unassembled WGS sequence"/>
</dbReference>
<organism evidence="1 2">
    <name type="scientific">Ixodes persulcatus</name>
    <name type="common">Taiga tick</name>
    <dbReference type="NCBI Taxonomy" id="34615"/>
    <lineage>
        <taxon>Eukaryota</taxon>
        <taxon>Metazoa</taxon>
        <taxon>Ecdysozoa</taxon>
        <taxon>Arthropoda</taxon>
        <taxon>Chelicerata</taxon>
        <taxon>Arachnida</taxon>
        <taxon>Acari</taxon>
        <taxon>Parasitiformes</taxon>
        <taxon>Ixodida</taxon>
        <taxon>Ixodoidea</taxon>
        <taxon>Ixodidae</taxon>
        <taxon>Ixodinae</taxon>
        <taxon>Ixodes</taxon>
    </lineage>
</organism>
<comment type="caution">
    <text evidence="1">The sequence shown here is derived from an EMBL/GenBank/DDBJ whole genome shotgun (WGS) entry which is preliminary data.</text>
</comment>
<sequence length="141" mass="16536">IGNSVSRDTSPDLTFTYNLKDATWSSIDAHLLHLWDARNGLLKRWKTRKTNRKLRIRIAKLTVEAETYACQLSQQNWSQFCYILQGTLGTRRTWHLLRSLMGTKESKYTTAHQLRRLIHNHPGTEQDLIKEINPSKEHHQT</sequence>